<dbReference type="CDD" id="cd17874">
    <property type="entry name" value="FtsY"/>
    <property type="match status" value="1"/>
</dbReference>
<dbReference type="InterPro" id="IPR003593">
    <property type="entry name" value="AAA+_ATPase"/>
</dbReference>
<dbReference type="NCBIfam" id="TIGR00064">
    <property type="entry name" value="ftsY"/>
    <property type="match status" value="1"/>
</dbReference>
<feature type="compositionally biased region" description="Basic and acidic residues" evidence="10">
    <location>
        <begin position="1"/>
        <end position="24"/>
    </location>
</feature>
<dbReference type="InterPro" id="IPR013822">
    <property type="entry name" value="Signal_recog_particl_SRP54_hlx"/>
</dbReference>
<comment type="similarity">
    <text evidence="9">Belongs to the GTP-binding SRP family. FtsY subfamily.</text>
</comment>
<feature type="binding site" evidence="9">
    <location>
        <begin position="386"/>
        <end position="390"/>
    </location>
    <ligand>
        <name>GTP</name>
        <dbReference type="ChEBI" id="CHEBI:37565"/>
    </ligand>
</feature>
<organism evidence="12 13">
    <name type="scientific">Enterococcus asini ATCC 700915</name>
    <dbReference type="NCBI Taxonomy" id="1158606"/>
    <lineage>
        <taxon>Bacteria</taxon>
        <taxon>Bacillati</taxon>
        <taxon>Bacillota</taxon>
        <taxon>Bacilli</taxon>
        <taxon>Lactobacillales</taxon>
        <taxon>Enterococcaceae</taxon>
        <taxon>Enterococcus</taxon>
    </lineage>
</organism>
<dbReference type="InterPro" id="IPR004390">
    <property type="entry name" value="SR_rcpt_FtsY"/>
</dbReference>
<evidence type="ECO:0000256" key="8">
    <source>
        <dbReference type="ARBA" id="ARBA00048027"/>
    </source>
</evidence>
<dbReference type="GO" id="GO:0005525">
    <property type="term" value="F:GTP binding"/>
    <property type="evidence" value="ECO:0007669"/>
    <property type="project" value="UniProtKB-UniRule"/>
</dbReference>
<dbReference type="PANTHER" id="PTHR43134:SF1">
    <property type="entry name" value="SIGNAL RECOGNITION PARTICLE RECEPTOR SUBUNIT ALPHA"/>
    <property type="match status" value="1"/>
</dbReference>
<dbReference type="Pfam" id="PF00448">
    <property type="entry name" value="SRP54"/>
    <property type="match status" value="1"/>
</dbReference>
<evidence type="ECO:0000256" key="2">
    <source>
        <dbReference type="ARBA" id="ARBA00022490"/>
    </source>
</evidence>
<keyword evidence="3 9" id="KW-0547">Nucleotide-binding</keyword>
<dbReference type="Proteomes" id="UP000013777">
    <property type="component" value="Unassembled WGS sequence"/>
</dbReference>
<dbReference type="PATRIC" id="fig|1158606.3.peg.2042"/>
<evidence type="ECO:0000256" key="4">
    <source>
        <dbReference type="ARBA" id="ARBA00022801"/>
    </source>
</evidence>
<name>R2PPG7_9ENTE</name>
<dbReference type="SMART" id="SM00382">
    <property type="entry name" value="AAA"/>
    <property type="match status" value="1"/>
</dbReference>
<gene>
    <name evidence="9" type="primary">ftsY</name>
    <name evidence="12" type="ORF">UAS_02095</name>
</gene>
<dbReference type="EC" id="3.6.5.4" evidence="9"/>
<dbReference type="SUPFAM" id="SSF52540">
    <property type="entry name" value="P-loop containing nucleoside triphosphate hydrolases"/>
    <property type="match status" value="1"/>
</dbReference>
<dbReference type="InterPro" id="IPR000897">
    <property type="entry name" value="SRP54_GTPase_dom"/>
</dbReference>
<keyword evidence="13" id="KW-1185">Reference proteome</keyword>
<dbReference type="SMART" id="SM00962">
    <property type="entry name" value="SRP54"/>
    <property type="match status" value="1"/>
</dbReference>
<dbReference type="GeneID" id="78364699"/>
<dbReference type="EMBL" id="AJAP01000022">
    <property type="protein sequence ID" value="EOH85193.1"/>
    <property type="molecule type" value="Genomic_DNA"/>
</dbReference>
<dbReference type="Gene3D" id="3.40.50.300">
    <property type="entry name" value="P-loop containing nucleotide triphosphate hydrolases"/>
    <property type="match status" value="1"/>
</dbReference>
<dbReference type="FunFam" id="3.40.50.300:FF:000053">
    <property type="entry name" value="Signal recognition particle receptor FtsY"/>
    <property type="match status" value="1"/>
</dbReference>
<dbReference type="InterPro" id="IPR027417">
    <property type="entry name" value="P-loop_NTPase"/>
</dbReference>
<dbReference type="GO" id="GO:0005047">
    <property type="term" value="F:signal recognition particle binding"/>
    <property type="evidence" value="ECO:0007669"/>
    <property type="project" value="TreeGrafter"/>
</dbReference>
<evidence type="ECO:0000256" key="1">
    <source>
        <dbReference type="ARBA" id="ARBA00022475"/>
    </source>
</evidence>
<dbReference type="PROSITE" id="PS00300">
    <property type="entry name" value="SRP54"/>
    <property type="match status" value="1"/>
</dbReference>
<accession>R2PPG7</accession>
<comment type="caution">
    <text evidence="12">The sequence shown here is derived from an EMBL/GenBank/DDBJ whole genome shotgun (WGS) entry which is preliminary data.</text>
</comment>
<dbReference type="eggNOG" id="COG0552">
    <property type="taxonomic scope" value="Bacteria"/>
</dbReference>
<evidence type="ECO:0000256" key="7">
    <source>
        <dbReference type="ARBA" id="ARBA00023170"/>
    </source>
</evidence>
<evidence type="ECO:0000256" key="3">
    <source>
        <dbReference type="ARBA" id="ARBA00022741"/>
    </source>
</evidence>
<dbReference type="RefSeq" id="WP_010754716.1">
    <property type="nucleotide sequence ID" value="NZ_ASVU01000001.1"/>
</dbReference>
<evidence type="ECO:0000256" key="10">
    <source>
        <dbReference type="SAM" id="MobiDB-lite"/>
    </source>
</evidence>
<dbReference type="GO" id="GO:0005886">
    <property type="term" value="C:plasma membrane"/>
    <property type="evidence" value="ECO:0007669"/>
    <property type="project" value="UniProtKB-SubCell"/>
</dbReference>
<keyword evidence="2 9" id="KW-0963">Cytoplasm</keyword>
<evidence type="ECO:0000259" key="11">
    <source>
        <dbReference type="PROSITE" id="PS00300"/>
    </source>
</evidence>
<feature type="compositionally biased region" description="Acidic residues" evidence="10">
    <location>
        <begin position="115"/>
        <end position="128"/>
    </location>
</feature>
<dbReference type="SMART" id="SM00963">
    <property type="entry name" value="SRP54_N"/>
    <property type="match status" value="1"/>
</dbReference>
<dbReference type="InterPro" id="IPR036225">
    <property type="entry name" value="SRP/SRP_N"/>
</dbReference>
<comment type="catalytic activity">
    <reaction evidence="8 9">
        <text>GTP + H2O = GDP + phosphate + H(+)</text>
        <dbReference type="Rhea" id="RHEA:19669"/>
        <dbReference type="ChEBI" id="CHEBI:15377"/>
        <dbReference type="ChEBI" id="CHEBI:15378"/>
        <dbReference type="ChEBI" id="CHEBI:37565"/>
        <dbReference type="ChEBI" id="CHEBI:43474"/>
        <dbReference type="ChEBI" id="CHEBI:58189"/>
        <dbReference type="EC" id="3.6.5.4"/>
    </reaction>
</comment>
<reference evidence="12 13" key="1">
    <citation type="submission" date="2013-02" db="EMBL/GenBank/DDBJ databases">
        <title>The Genome Sequence of Enterococcus asini ATCC_700915.</title>
        <authorList>
            <consortium name="The Broad Institute Genome Sequencing Platform"/>
            <consortium name="The Broad Institute Genome Sequencing Center for Infectious Disease"/>
            <person name="Earl A.M."/>
            <person name="Gilmore M.S."/>
            <person name="Lebreton F."/>
            <person name="Walker B."/>
            <person name="Young S.K."/>
            <person name="Zeng Q."/>
            <person name="Gargeya S."/>
            <person name="Fitzgerald M."/>
            <person name="Haas B."/>
            <person name="Abouelleil A."/>
            <person name="Alvarado L."/>
            <person name="Arachchi H.M."/>
            <person name="Berlin A.M."/>
            <person name="Chapman S.B."/>
            <person name="Dewar J."/>
            <person name="Goldberg J."/>
            <person name="Griggs A."/>
            <person name="Gujja S."/>
            <person name="Hansen M."/>
            <person name="Howarth C."/>
            <person name="Imamovic A."/>
            <person name="Larimer J."/>
            <person name="McCowan C."/>
            <person name="Murphy C."/>
            <person name="Neiman D."/>
            <person name="Pearson M."/>
            <person name="Priest M."/>
            <person name="Roberts A."/>
            <person name="Saif S."/>
            <person name="Shea T."/>
            <person name="Sisk P."/>
            <person name="Sykes S."/>
            <person name="Wortman J."/>
            <person name="Nusbaum C."/>
            <person name="Birren B."/>
        </authorList>
    </citation>
    <scope>NUCLEOTIDE SEQUENCE [LARGE SCALE GENOMIC DNA]</scope>
    <source>
        <strain evidence="12 13">ATCC 700915</strain>
    </source>
</reference>
<dbReference type="InterPro" id="IPR042101">
    <property type="entry name" value="SRP54_N_sf"/>
</dbReference>
<dbReference type="HAMAP" id="MF_00920">
    <property type="entry name" value="FtsY"/>
    <property type="match status" value="1"/>
</dbReference>
<keyword evidence="7 9" id="KW-0675">Receptor</keyword>
<feature type="binding site" evidence="9">
    <location>
        <begin position="450"/>
        <end position="453"/>
    </location>
    <ligand>
        <name>GTP</name>
        <dbReference type="ChEBI" id="CHEBI:37565"/>
    </ligand>
</feature>
<dbReference type="AlphaFoldDB" id="R2PPG7"/>
<protein>
    <recommendedName>
        <fullName evidence="9">Signal recognition particle receptor FtsY</fullName>
        <shortName evidence="9">SRP receptor</shortName>
        <ecNumber evidence="9">3.6.5.4</ecNumber>
    </recommendedName>
</protein>
<dbReference type="FunFam" id="1.20.120.140:FF:000002">
    <property type="entry name" value="Signal recognition particle receptor FtsY"/>
    <property type="match status" value="1"/>
</dbReference>
<feature type="compositionally biased region" description="Acidic residues" evidence="10">
    <location>
        <begin position="96"/>
        <end position="105"/>
    </location>
</feature>
<dbReference type="GO" id="GO:0005737">
    <property type="term" value="C:cytoplasm"/>
    <property type="evidence" value="ECO:0007669"/>
    <property type="project" value="UniProtKB-SubCell"/>
</dbReference>
<dbReference type="Gene3D" id="1.20.120.140">
    <property type="entry name" value="Signal recognition particle SRP54, nucleotide-binding domain"/>
    <property type="match status" value="1"/>
</dbReference>
<keyword evidence="1 9" id="KW-1003">Cell membrane</keyword>
<dbReference type="Pfam" id="PF02881">
    <property type="entry name" value="SRP54_N"/>
    <property type="match status" value="1"/>
</dbReference>
<evidence type="ECO:0000256" key="5">
    <source>
        <dbReference type="ARBA" id="ARBA00023134"/>
    </source>
</evidence>
<comment type="subcellular location">
    <subcellularLocation>
        <location evidence="9">Cell membrane</location>
        <topology evidence="9">Peripheral membrane protein</topology>
        <orientation evidence="9">Cytoplasmic side</orientation>
    </subcellularLocation>
    <subcellularLocation>
        <location evidence="9">Cytoplasm</location>
    </subcellularLocation>
</comment>
<evidence type="ECO:0000313" key="12">
    <source>
        <dbReference type="EMBL" id="EOH85193.1"/>
    </source>
</evidence>
<keyword evidence="5 9" id="KW-0342">GTP-binding</keyword>
<dbReference type="PANTHER" id="PTHR43134">
    <property type="entry name" value="SIGNAL RECOGNITION PARTICLE RECEPTOR SUBUNIT ALPHA"/>
    <property type="match status" value="1"/>
</dbReference>
<proteinExistence type="inferred from homology"/>
<comment type="function">
    <text evidence="9">Involved in targeting and insertion of nascent membrane proteins into the cytoplasmic membrane. Acts as a receptor for the complex formed by the signal recognition particle (SRP) and the ribosome-nascent chain (RNC).</text>
</comment>
<keyword evidence="4 9" id="KW-0378">Hydrolase</keyword>
<evidence type="ECO:0000256" key="9">
    <source>
        <dbReference type="HAMAP-Rule" id="MF_00920"/>
    </source>
</evidence>
<feature type="domain" description="SRP54-type proteins GTP-binding" evidence="11">
    <location>
        <begin position="471"/>
        <end position="484"/>
    </location>
</feature>
<keyword evidence="6 9" id="KW-0472">Membrane</keyword>
<comment type="subunit">
    <text evidence="9">Part of the signal recognition particle protein translocation system, which is composed of SRP and FtsY.</text>
</comment>
<feature type="region of interest" description="Disordered" evidence="10">
    <location>
        <begin position="1"/>
        <end position="138"/>
    </location>
</feature>
<dbReference type="GO" id="GO:0006614">
    <property type="term" value="P:SRP-dependent cotranslational protein targeting to membrane"/>
    <property type="evidence" value="ECO:0007669"/>
    <property type="project" value="InterPro"/>
</dbReference>
<dbReference type="GO" id="GO:0003924">
    <property type="term" value="F:GTPase activity"/>
    <property type="evidence" value="ECO:0007669"/>
    <property type="project" value="UniProtKB-UniRule"/>
</dbReference>
<dbReference type="SUPFAM" id="SSF47364">
    <property type="entry name" value="Domain of the SRP/SRP receptor G-proteins"/>
    <property type="match status" value="1"/>
</dbReference>
<dbReference type="HOGENOM" id="CLU_009301_2_2_9"/>
<evidence type="ECO:0000313" key="13">
    <source>
        <dbReference type="Proteomes" id="UP000013777"/>
    </source>
</evidence>
<evidence type="ECO:0000256" key="6">
    <source>
        <dbReference type="ARBA" id="ARBA00023136"/>
    </source>
</evidence>
<feature type="binding site" evidence="9">
    <location>
        <begin position="304"/>
        <end position="311"/>
    </location>
    <ligand>
        <name>GTP</name>
        <dbReference type="ChEBI" id="CHEBI:37565"/>
    </ligand>
</feature>
<sequence length="503" mass="54923">MMGFFDKIKKALMGKEEPKEEALKSEQALEDEAAAKGEQPVSSAETSEEQPETSEATPEATLEEQPALEEELATSAPVTPEKSPAAEQSTGVSEQVEADTQDSIEESIAVPETEPVAEEQETTSEEPQPDSIPEENVSRETICQTIPEEAVSEPETPASSEEVLEAAIAETEVPAETEVALEETPIVPETQAEITEKYDKGLKKSRKTFGQRLNELFANFRSVDEDFFEEVEETLIGADVGFDAAMRIADEMRQEVKLKNVKKPKEVQNVIIEKLVNLYDEAGEDENHALNIQPNDLTVMLFVGVNGVGKTTSIGKLAYEYRMAGKKVLMAAADTFRAGAIDQLVVWGERSGVEVIRHNAGGDPAAVVFDAVKKAKDEHYDVLLVDTAGRLQNKVNLMKELDKIKRVIQREVPAAPHEVLLVVDATTGQNAMVQAKQFKETTDVTGIVLTKLDGTAKGGIVLAIRNELHLPVKLVGLGEGIDDLEVFDPNQFVIGLFKGLIQE</sequence>
<dbReference type="STRING" id="57732.RU94_GL002064"/>